<keyword evidence="1 2" id="KW-0129">CBS domain</keyword>
<feature type="compositionally biased region" description="Basic and acidic residues" evidence="3">
    <location>
        <begin position="247"/>
        <end position="273"/>
    </location>
</feature>
<organism evidence="6 7">
    <name type="scientific">Kribbella speibonae</name>
    <dbReference type="NCBI Taxonomy" id="1572660"/>
    <lineage>
        <taxon>Bacteria</taxon>
        <taxon>Bacillati</taxon>
        <taxon>Actinomycetota</taxon>
        <taxon>Actinomycetes</taxon>
        <taxon>Propionibacteriales</taxon>
        <taxon>Kribbellaceae</taxon>
        <taxon>Kribbella</taxon>
    </lineage>
</organism>
<gene>
    <name evidence="6" type="ORF">E0H58_11285</name>
</gene>
<comment type="caution">
    <text evidence="6">The sequence shown here is derived from an EMBL/GenBank/DDBJ whole genome shotgun (WGS) entry which is preliminary data.</text>
</comment>
<evidence type="ECO:0000256" key="2">
    <source>
        <dbReference type="PROSITE-ProRule" id="PRU00703"/>
    </source>
</evidence>
<evidence type="ECO:0000259" key="5">
    <source>
        <dbReference type="PROSITE" id="PS51371"/>
    </source>
</evidence>
<evidence type="ECO:0000256" key="1">
    <source>
        <dbReference type="ARBA" id="ARBA00023122"/>
    </source>
</evidence>
<dbReference type="Proteomes" id="UP000292385">
    <property type="component" value="Unassembled WGS sequence"/>
</dbReference>
<dbReference type="Pfam" id="PF04972">
    <property type="entry name" value="BON"/>
    <property type="match status" value="1"/>
</dbReference>
<feature type="region of interest" description="Disordered" evidence="3">
    <location>
        <begin position="223"/>
        <end position="273"/>
    </location>
</feature>
<dbReference type="CDD" id="cd04586">
    <property type="entry name" value="CBS_pair_BON_assoc"/>
    <property type="match status" value="1"/>
</dbReference>
<dbReference type="PANTHER" id="PTHR43080:SF29">
    <property type="entry name" value="OS02G0818000 PROTEIN"/>
    <property type="match status" value="1"/>
</dbReference>
<accession>A0ABY2A6R2</accession>
<reference evidence="6 7" key="1">
    <citation type="submission" date="2019-02" db="EMBL/GenBank/DDBJ databases">
        <title>Kribbella capetownensis sp. nov. and Kribbella speibonae sp. nov., isolated from soil.</title>
        <authorList>
            <person name="Curtis S.M."/>
            <person name="Norton I."/>
            <person name="Everest G.J."/>
            <person name="Meyers P.R."/>
        </authorList>
    </citation>
    <scope>NUCLEOTIDE SEQUENCE [LARGE SCALE GENOMIC DNA]</scope>
    <source>
        <strain evidence="6 7">SK5</strain>
    </source>
</reference>
<feature type="domain" description="CBS" evidence="5">
    <location>
        <begin position="93"/>
        <end position="148"/>
    </location>
</feature>
<dbReference type="Pfam" id="PF00571">
    <property type="entry name" value="CBS"/>
    <property type="match status" value="2"/>
</dbReference>
<name>A0ABY2A6R2_9ACTN</name>
<dbReference type="PROSITE" id="PS50914">
    <property type="entry name" value="BON"/>
    <property type="match status" value="1"/>
</dbReference>
<dbReference type="InterPro" id="IPR051257">
    <property type="entry name" value="Diverse_CBS-Domain"/>
</dbReference>
<dbReference type="Gene3D" id="3.10.580.10">
    <property type="entry name" value="CBS-domain"/>
    <property type="match status" value="1"/>
</dbReference>
<dbReference type="SMART" id="SM00116">
    <property type="entry name" value="CBS"/>
    <property type="match status" value="2"/>
</dbReference>
<dbReference type="Gene3D" id="3.30.1340.30">
    <property type="match status" value="1"/>
</dbReference>
<sequence length="273" mass="29959">MRHPLKVSDVMTRDVITVTEDTPYKEVVALLAAHHVTAVPVINAYGGVGGVVSETDLIRKEEFQGARRLPWALRWWQRQARSRAAGLRVGELMSRPAVTIDQTATIPEAARLMAARGITRLVVTDGEVLTGIVTRSDLLKAFLEPDDRLLQRVRREVVVQALWDDPFGLEFAVQDGVVTLSGEVDRHSTAELAEKLTAEVDGVVGVDNRLTWMYDDTMSAPGHPAFTGGPAPSVRPCESGSSGPGGAHDRSDRIRCISRLRDRPKPQEQRGRS</sequence>
<keyword evidence="7" id="KW-1185">Reference proteome</keyword>
<feature type="domain" description="BON" evidence="4">
    <location>
        <begin position="145"/>
        <end position="214"/>
    </location>
</feature>
<dbReference type="SUPFAM" id="SSF54631">
    <property type="entry name" value="CBS-domain pair"/>
    <property type="match status" value="1"/>
</dbReference>
<protein>
    <submittedName>
        <fullName evidence="6">CBS domain-containing protein</fullName>
    </submittedName>
</protein>
<dbReference type="PANTHER" id="PTHR43080">
    <property type="entry name" value="CBS DOMAIN-CONTAINING PROTEIN CBSX3, MITOCHONDRIAL"/>
    <property type="match status" value="1"/>
</dbReference>
<dbReference type="EMBL" id="SJJY01000002">
    <property type="protein sequence ID" value="TCC24786.1"/>
    <property type="molecule type" value="Genomic_DNA"/>
</dbReference>
<dbReference type="InterPro" id="IPR007055">
    <property type="entry name" value="BON_dom"/>
</dbReference>
<evidence type="ECO:0000259" key="4">
    <source>
        <dbReference type="PROSITE" id="PS50914"/>
    </source>
</evidence>
<dbReference type="InterPro" id="IPR000644">
    <property type="entry name" value="CBS_dom"/>
</dbReference>
<dbReference type="InterPro" id="IPR046342">
    <property type="entry name" value="CBS_dom_sf"/>
</dbReference>
<dbReference type="RefSeq" id="WP_131461276.1">
    <property type="nucleotide sequence ID" value="NZ_SJJY01000002.1"/>
</dbReference>
<evidence type="ECO:0000313" key="7">
    <source>
        <dbReference type="Proteomes" id="UP000292385"/>
    </source>
</evidence>
<dbReference type="PROSITE" id="PS51371">
    <property type="entry name" value="CBS"/>
    <property type="match status" value="2"/>
</dbReference>
<evidence type="ECO:0000256" key="3">
    <source>
        <dbReference type="SAM" id="MobiDB-lite"/>
    </source>
</evidence>
<feature type="domain" description="CBS" evidence="5">
    <location>
        <begin position="11"/>
        <end position="69"/>
    </location>
</feature>
<proteinExistence type="predicted"/>
<evidence type="ECO:0000313" key="6">
    <source>
        <dbReference type="EMBL" id="TCC24786.1"/>
    </source>
</evidence>